<dbReference type="Proteomes" id="UP000739538">
    <property type="component" value="Unassembled WGS sequence"/>
</dbReference>
<reference evidence="2" key="2">
    <citation type="journal article" date="2021" name="Microbiome">
        <title>Successional dynamics and alternative stable states in a saline activated sludge microbial community over 9 years.</title>
        <authorList>
            <person name="Wang Y."/>
            <person name="Ye J."/>
            <person name="Ju F."/>
            <person name="Liu L."/>
            <person name="Boyd J.A."/>
            <person name="Deng Y."/>
            <person name="Parks D.H."/>
            <person name="Jiang X."/>
            <person name="Yin X."/>
            <person name="Woodcroft B.J."/>
            <person name="Tyson G.W."/>
            <person name="Hugenholtz P."/>
            <person name="Polz M.F."/>
            <person name="Zhang T."/>
        </authorList>
    </citation>
    <scope>NUCLEOTIDE SEQUENCE</scope>
    <source>
        <strain evidence="2">HKST-UBA02</strain>
    </source>
</reference>
<reference evidence="2" key="1">
    <citation type="submission" date="2020-04" db="EMBL/GenBank/DDBJ databases">
        <authorList>
            <person name="Zhang T."/>
        </authorList>
    </citation>
    <scope>NUCLEOTIDE SEQUENCE</scope>
    <source>
        <strain evidence="2">HKST-UBA02</strain>
    </source>
</reference>
<proteinExistence type="predicted"/>
<evidence type="ECO:0000313" key="2">
    <source>
        <dbReference type="EMBL" id="MCA9754829.1"/>
    </source>
</evidence>
<organism evidence="2 3">
    <name type="scientific">Eiseniibacteriota bacterium</name>
    <dbReference type="NCBI Taxonomy" id="2212470"/>
    <lineage>
        <taxon>Bacteria</taxon>
        <taxon>Candidatus Eiseniibacteriota</taxon>
    </lineage>
</organism>
<comment type="caution">
    <text evidence="2">The sequence shown here is derived from an EMBL/GenBank/DDBJ whole genome shotgun (WGS) entry which is preliminary data.</text>
</comment>
<dbReference type="Pfam" id="PF13568">
    <property type="entry name" value="OMP_b-brl_2"/>
    <property type="match status" value="1"/>
</dbReference>
<accession>A0A956NDF2</accession>
<protein>
    <submittedName>
        <fullName evidence="2">Outer membrane beta-barrel protein</fullName>
    </submittedName>
</protein>
<sequence>MVGPSFGFADYDSGGRSLETGNSARIGLYGGFQVVVPVVHPVSIETGVVYGTRGGKTSFDAPIILGDEYTWQLDYVSIPALARWQPAAMYLKAGAVLDLLMRSAYESAVLSSDFDAAGQDVALAGAIGVDGRLGEVPVFVELEGTWGFVDANAMDGVAEIDIRNRTIRVGVGMIFESESRR</sequence>
<dbReference type="EMBL" id="JAGQHS010000010">
    <property type="protein sequence ID" value="MCA9754829.1"/>
    <property type="molecule type" value="Genomic_DNA"/>
</dbReference>
<feature type="domain" description="Outer membrane protein beta-barrel" evidence="1">
    <location>
        <begin position="9"/>
        <end position="149"/>
    </location>
</feature>
<dbReference type="InterPro" id="IPR025665">
    <property type="entry name" value="Beta-barrel_OMP_2"/>
</dbReference>
<evidence type="ECO:0000313" key="3">
    <source>
        <dbReference type="Proteomes" id="UP000739538"/>
    </source>
</evidence>
<dbReference type="AlphaFoldDB" id="A0A956NDF2"/>
<gene>
    <name evidence="2" type="ORF">KDA27_03435</name>
</gene>
<evidence type="ECO:0000259" key="1">
    <source>
        <dbReference type="Pfam" id="PF13568"/>
    </source>
</evidence>
<name>A0A956NDF2_UNCEI</name>